<keyword evidence="5 7" id="KW-0547">Nucleotide-binding</keyword>
<dbReference type="EC" id="6.3.2.9" evidence="7 8"/>
<comment type="similarity">
    <text evidence="7">Belongs to the MurCDEF family.</text>
</comment>
<dbReference type="Pfam" id="PF08245">
    <property type="entry name" value="Mur_ligase_M"/>
    <property type="match status" value="1"/>
</dbReference>
<sequence length="477" mass="50107">MSEVNNTVRRDNIPADLRGPALIAGAGVSGRATARMCEAIGVEYTLVDENAQDALDMATALARLEHYALVVTSPGWRPETELFERARLRGIPVLGDVELAWRLDAAEVFGPRRTWLVVTGTNGKTTTTAMLAAMMQRGGFRAQAVGNIGTAVGEALCHGQVTEEGSARVDVMVAELSSFQLYWSQRLVPDAGVLLNLAEDHLDWHGSYAAYAKAKAKALSGPVAVAGVDSAEVRALIQAEGLEEKIIPFTLGEPEPGALGVVEGYLVDATRAALAPAEGIEPAGPAGVLDALAAAAVARSQGVSPEAIAEALRDFHVAGHRGHVVSECGGVRWVDNSKATNPHAAEAALAAEESVVWVAGGQLKGADVTNLVQEHGFRLRAAILLGQDRLLIEEALRAHAPEVAIYSVAERDPREAMMEVGEIAQRVARPGDTVLLAPAAASLDMYTGMGQRGDMFAAAALRAAARAPQAEPEPPSR</sequence>
<dbReference type="InterPro" id="IPR004101">
    <property type="entry name" value="Mur_ligase_C"/>
</dbReference>
<keyword evidence="7 8" id="KW-0131">Cell cycle</keyword>
<evidence type="ECO:0000313" key="12">
    <source>
        <dbReference type="Proteomes" id="UP000050517"/>
    </source>
</evidence>
<keyword evidence="7 8" id="KW-0961">Cell wall biogenesis/degradation</keyword>
<dbReference type="Gene3D" id="3.90.190.20">
    <property type="entry name" value="Mur ligase, C-terminal domain"/>
    <property type="match status" value="1"/>
</dbReference>
<dbReference type="PANTHER" id="PTHR43692">
    <property type="entry name" value="UDP-N-ACETYLMURAMOYLALANINE--D-GLUTAMATE LIGASE"/>
    <property type="match status" value="1"/>
</dbReference>
<keyword evidence="7 8" id="KW-0573">Peptidoglycan synthesis</keyword>
<dbReference type="InterPro" id="IPR013221">
    <property type="entry name" value="Mur_ligase_cen"/>
</dbReference>
<dbReference type="GO" id="GO:0009252">
    <property type="term" value="P:peptidoglycan biosynthetic process"/>
    <property type="evidence" value="ECO:0007669"/>
    <property type="project" value="UniProtKB-UniRule"/>
</dbReference>
<comment type="catalytic activity">
    <reaction evidence="7 8">
        <text>UDP-N-acetyl-alpha-D-muramoyl-L-alanine + D-glutamate + ATP = UDP-N-acetyl-alpha-D-muramoyl-L-alanyl-D-glutamate + ADP + phosphate + H(+)</text>
        <dbReference type="Rhea" id="RHEA:16429"/>
        <dbReference type="ChEBI" id="CHEBI:15378"/>
        <dbReference type="ChEBI" id="CHEBI:29986"/>
        <dbReference type="ChEBI" id="CHEBI:30616"/>
        <dbReference type="ChEBI" id="CHEBI:43474"/>
        <dbReference type="ChEBI" id="CHEBI:83898"/>
        <dbReference type="ChEBI" id="CHEBI:83900"/>
        <dbReference type="ChEBI" id="CHEBI:456216"/>
        <dbReference type="EC" id="6.3.2.9"/>
    </reaction>
</comment>
<dbReference type="GO" id="GO:0008764">
    <property type="term" value="F:UDP-N-acetylmuramoylalanine-D-glutamate ligase activity"/>
    <property type="evidence" value="ECO:0007669"/>
    <property type="project" value="UniProtKB-UniRule"/>
</dbReference>
<evidence type="ECO:0000256" key="6">
    <source>
        <dbReference type="ARBA" id="ARBA00022840"/>
    </source>
</evidence>
<dbReference type="HAMAP" id="MF_00639">
    <property type="entry name" value="MurD"/>
    <property type="match status" value="1"/>
</dbReference>
<evidence type="ECO:0000259" key="9">
    <source>
        <dbReference type="Pfam" id="PF02875"/>
    </source>
</evidence>
<dbReference type="PATRIC" id="fig|1544416.3.peg.361"/>
<dbReference type="AlphaFoldDB" id="A0A0Q0YS65"/>
<dbReference type="NCBIfam" id="TIGR01087">
    <property type="entry name" value="murD"/>
    <property type="match status" value="1"/>
</dbReference>
<feature type="binding site" evidence="7">
    <location>
        <begin position="120"/>
        <end position="126"/>
    </location>
    <ligand>
        <name>ATP</name>
        <dbReference type="ChEBI" id="CHEBI:30616"/>
    </ligand>
</feature>
<dbReference type="Gene3D" id="3.40.50.720">
    <property type="entry name" value="NAD(P)-binding Rossmann-like Domain"/>
    <property type="match status" value="1"/>
</dbReference>
<reference evidence="11 12" key="1">
    <citation type="submission" date="2015-10" db="EMBL/GenBank/DDBJ databases">
        <title>Corynebacteirum lowii and Corynebacterium oculi species nova, derived from human clinical disease and and emended description of Corynebacterium mastiditis.</title>
        <authorList>
            <person name="Bernard K."/>
            <person name="Pacheco A.L."/>
            <person name="Mcdougall C."/>
            <person name="Burtx T."/>
            <person name="Weibe D."/>
            <person name="Tyler S."/>
            <person name="Olson A.B."/>
            <person name="Cnockaert M."/>
            <person name="Eguchi H."/>
            <person name="Kuwahara T."/>
            <person name="Nakayama-Imaohji H."/>
            <person name="Boudewijins M."/>
            <person name="Van Hoecke F."/>
            <person name="Bernier A.-M."/>
            <person name="Vandamme P."/>
        </authorList>
    </citation>
    <scope>NUCLEOTIDE SEQUENCE [LARGE SCALE GENOMIC DNA]</scope>
    <source>
        <strain evidence="11 12">NML 130210</strain>
    </source>
</reference>
<dbReference type="SUPFAM" id="SSF51984">
    <property type="entry name" value="MurCD N-terminal domain"/>
    <property type="match status" value="1"/>
</dbReference>
<evidence type="ECO:0000313" key="11">
    <source>
        <dbReference type="EMBL" id="KQB85220.1"/>
    </source>
</evidence>
<dbReference type="InterPro" id="IPR036565">
    <property type="entry name" value="Mur-like_cat_sf"/>
</dbReference>
<dbReference type="InterPro" id="IPR036615">
    <property type="entry name" value="Mur_ligase_C_dom_sf"/>
</dbReference>
<dbReference type="GO" id="GO:0005524">
    <property type="term" value="F:ATP binding"/>
    <property type="evidence" value="ECO:0007669"/>
    <property type="project" value="UniProtKB-UniRule"/>
</dbReference>
<protein>
    <recommendedName>
        <fullName evidence="7 8">UDP-N-acetylmuramoylalanine--D-glutamate ligase</fullName>
        <ecNumber evidence="7 8">6.3.2.9</ecNumber>
    </recommendedName>
    <alternativeName>
        <fullName evidence="7">D-glutamic acid-adding enzyme</fullName>
    </alternativeName>
    <alternativeName>
        <fullName evidence="7">UDP-N-acetylmuramoyl-L-alanyl-D-glutamate synthetase</fullName>
    </alternativeName>
</protein>
<dbReference type="RefSeq" id="WP_425388760.1">
    <property type="nucleotide sequence ID" value="NZ_LKST01000001.1"/>
</dbReference>
<dbReference type="EMBL" id="LKST01000001">
    <property type="protein sequence ID" value="KQB85220.1"/>
    <property type="molecule type" value="Genomic_DNA"/>
</dbReference>
<dbReference type="PANTHER" id="PTHR43692:SF1">
    <property type="entry name" value="UDP-N-ACETYLMURAMOYLALANINE--D-GLUTAMATE LIGASE"/>
    <property type="match status" value="1"/>
</dbReference>
<dbReference type="GO" id="GO:0071555">
    <property type="term" value="P:cell wall organization"/>
    <property type="evidence" value="ECO:0007669"/>
    <property type="project" value="UniProtKB-KW"/>
</dbReference>
<dbReference type="InterPro" id="IPR005762">
    <property type="entry name" value="MurD"/>
</dbReference>
<dbReference type="GO" id="GO:0008360">
    <property type="term" value="P:regulation of cell shape"/>
    <property type="evidence" value="ECO:0007669"/>
    <property type="project" value="UniProtKB-KW"/>
</dbReference>
<evidence type="ECO:0000256" key="8">
    <source>
        <dbReference type="RuleBase" id="RU003664"/>
    </source>
</evidence>
<dbReference type="SUPFAM" id="SSF53244">
    <property type="entry name" value="MurD-like peptide ligases, peptide-binding domain"/>
    <property type="match status" value="1"/>
</dbReference>
<dbReference type="Pfam" id="PF02875">
    <property type="entry name" value="Mur_ligase_C"/>
    <property type="match status" value="1"/>
</dbReference>
<evidence type="ECO:0000259" key="10">
    <source>
        <dbReference type="Pfam" id="PF08245"/>
    </source>
</evidence>
<dbReference type="Gene3D" id="3.40.1190.10">
    <property type="entry name" value="Mur-like, catalytic domain"/>
    <property type="match status" value="1"/>
</dbReference>
<dbReference type="UniPathway" id="UPA00219"/>
<dbReference type="Proteomes" id="UP000050517">
    <property type="component" value="Unassembled WGS sequence"/>
</dbReference>
<keyword evidence="3 7" id="KW-0963">Cytoplasm</keyword>
<organism evidence="11 12">
    <name type="scientific">Corynebacterium oculi</name>
    <dbReference type="NCBI Taxonomy" id="1544416"/>
    <lineage>
        <taxon>Bacteria</taxon>
        <taxon>Bacillati</taxon>
        <taxon>Actinomycetota</taxon>
        <taxon>Actinomycetes</taxon>
        <taxon>Mycobacteriales</taxon>
        <taxon>Corynebacteriaceae</taxon>
        <taxon>Corynebacterium</taxon>
    </lineage>
</organism>
<dbReference type="STRING" id="1544416.Cocul_00358"/>
<keyword evidence="7 8" id="KW-0132">Cell division</keyword>
<evidence type="ECO:0000256" key="7">
    <source>
        <dbReference type="HAMAP-Rule" id="MF_00639"/>
    </source>
</evidence>
<feature type="domain" description="Mur ligase C-terminal" evidence="9">
    <location>
        <begin position="320"/>
        <end position="439"/>
    </location>
</feature>
<dbReference type="GO" id="GO:0005737">
    <property type="term" value="C:cytoplasm"/>
    <property type="evidence" value="ECO:0007669"/>
    <property type="project" value="UniProtKB-SubCell"/>
</dbReference>
<comment type="subcellular location">
    <subcellularLocation>
        <location evidence="1 7 8">Cytoplasm</location>
    </subcellularLocation>
</comment>
<name>A0A0Q0YS65_9CORY</name>
<comment type="pathway">
    <text evidence="2 7 8">Cell wall biogenesis; peptidoglycan biosynthesis.</text>
</comment>
<evidence type="ECO:0000256" key="5">
    <source>
        <dbReference type="ARBA" id="ARBA00022741"/>
    </source>
</evidence>
<accession>A0A0Q0YS65</accession>
<comment type="caution">
    <text evidence="11">The sequence shown here is derived from an EMBL/GenBank/DDBJ whole genome shotgun (WGS) entry which is preliminary data.</text>
</comment>
<evidence type="ECO:0000256" key="4">
    <source>
        <dbReference type="ARBA" id="ARBA00022598"/>
    </source>
</evidence>
<keyword evidence="7 8" id="KW-0133">Cell shape</keyword>
<evidence type="ECO:0000256" key="1">
    <source>
        <dbReference type="ARBA" id="ARBA00004496"/>
    </source>
</evidence>
<evidence type="ECO:0000256" key="2">
    <source>
        <dbReference type="ARBA" id="ARBA00004752"/>
    </source>
</evidence>
<keyword evidence="4 7" id="KW-0436">Ligase</keyword>
<evidence type="ECO:0000256" key="3">
    <source>
        <dbReference type="ARBA" id="ARBA00022490"/>
    </source>
</evidence>
<feature type="domain" description="Mur ligase central" evidence="10">
    <location>
        <begin position="118"/>
        <end position="231"/>
    </location>
</feature>
<keyword evidence="12" id="KW-1185">Reference proteome</keyword>
<gene>
    <name evidence="7 11" type="primary">murD</name>
    <name evidence="11" type="ORF">Cocul_00358</name>
</gene>
<comment type="function">
    <text evidence="7 8">Cell wall formation. Catalyzes the addition of glutamate to the nucleotide precursor UDP-N-acetylmuramoyl-L-alanine (UMA).</text>
</comment>
<dbReference type="SUPFAM" id="SSF53623">
    <property type="entry name" value="MurD-like peptide ligases, catalytic domain"/>
    <property type="match status" value="1"/>
</dbReference>
<keyword evidence="6 7" id="KW-0067">ATP-binding</keyword>
<dbReference type="GO" id="GO:0051301">
    <property type="term" value="P:cell division"/>
    <property type="evidence" value="ECO:0007669"/>
    <property type="project" value="UniProtKB-KW"/>
</dbReference>
<proteinExistence type="inferred from homology"/>